<evidence type="ECO:0000313" key="3">
    <source>
        <dbReference type="Proteomes" id="UP001162802"/>
    </source>
</evidence>
<comment type="caution">
    <text evidence="2">The sequence shown here is derived from an EMBL/GenBank/DDBJ whole genome shotgun (WGS) entry which is preliminary data.</text>
</comment>
<feature type="signal peptide" evidence="1">
    <location>
        <begin position="1"/>
        <end position="26"/>
    </location>
</feature>
<dbReference type="PROSITE" id="PS51318">
    <property type="entry name" value="TAT"/>
    <property type="match status" value="1"/>
</dbReference>
<proteinExistence type="predicted"/>
<dbReference type="PANTHER" id="PTHR38477">
    <property type="entry name" value="HYPOTHETICAL EXPORTED PROTEIN"/>
    <property type="match status" value="1"/>
</dbReference>
<protein>
    <submittedName>
        <fullName evidence="2">Murein L,D-transpeptidase catalytic domain family protein</fullName>
    </submittedName>
</protein>
<evidence type="ECO:0000313" key="2">
    <source>
        <dbReference type="EMBL" id="MCJ1959771.1"/>
    </source>
</evidence>
<feature type="chain" id="PRO_5047096249" evidence="1">
    <location>
        <begin position="27"/>
        <end position="199"/>
    </location>
</feature>
<dbReference type="Proteomes" id="UP001162802">
    <property type="component" value="Unassembled WGS sequence"/>
</dbReference>
<dbReference type="EMBL" id="JALHAT010000003">
    <property type="protein sequence ID" value="MCJ1959771.1"/>
    <property type="molecule type" value="Genomic_DNA"/>
</dbReference>
<accession>A0ABT0A9E1</accession>
<dbReference type="InterPro" id="IPR032676">
    <property type="entry name" value="YkuD_2"/>
</dbReference>
<dbReference type="RefSeq" id="WP_243797148.1">
    <property type="nucleotide sequence ID" value="NZ_JALHAT010000003.1"/>
</dbReference>
<name>A0ABT0A9E1_9SPHN</name>
<gene>
    <name evidence="2" type="ORF">MTR65_03645</name>
</gene>
<sequence>MNFNRRHFLGALATGAASLASPISFAATPSRQMPRGLAQAKAALDAHGARVRHRDIVGLVDFSAPSGDPRFSLVDIGNGRVIADFHVAHGRGSDPGNTGMLQRFSNRPGSNASCQGSFLIGETYYGKHGRSRRIHGLDPENSMAYPRAIVIHGASYVSADMARHTGRVGRSLGCFTVSQRDIGPVLSKLAPGRLLFAHR</sequence>
<reference evidence="2" key="1">
    <citation type="submission" date="2022-03" db="EMBL/GenBank/DDBJ databases">
        <title>Identification of a novel bacterium isolated from mangrove sediments.</title>
        <authorList>
            <person name="Pan X."/>
        </authorList>
    </citation>
    <scope>NUCLEOTIDE SEQUENCE</scope>
    <source>
        <strain evidence="2">B2637</strain>
    </source>
</reference>
<dbReference type="PANTHER" id="PTHR38477:SF1">
    <property type="entry name" value="MUREIN L,D-TRANSPEPTIDASE CATALYTIC DOMAIN FAMILY PROTEIN"/>
    <property type="match status" value="1"/>
</dbReference>
<organism evidence="2 3">
    <name type="scientific">Novosphingobium mangrovi</name>
    <name type="common">ex Hu et al. 2023</name>
    <dbReference type="NCBI Taxonomy" id="2930094"/>
    <lineage>
        <taxon>Bacteria</taxon>
        <taxon>Pseudomonadati</taxon>
        <taxon>Pseudomonadota</taxon>
        <taxon>Alphaproteobacteria</taxon>
        <taxon>Sphingomonadales</taxon>
        <taxon>Sphingomonadaceae</taxon>
        <taxon>Novosphingobium</taxon>
    </lineage>
</organism>
<dbReference type="Pfam" id="PF13645">
    <property type="entry name" value="YkuD_2"/>
    <property type="match status" value="1"/>
</dbReference>
<keyword evidence="1" id="KW-0732">Signal</keyword>
<evidence type="ECO:0000256" key="1">
    <source>
        <dbReference type="SAM" id="SignalP"/>
    </source>
</evidence>
<dbReference type="InterPro" id="IPR006311">
    <property type="entry name" value="TAT_signal"/>
</dbReference>
<keyword evidence="3" id="KW-1185">Reference proteome</keyword>